<evidence type="ECO:0000256" key="1">
    <source>
        <dbReference type="SAM" id="Coils"/>
    </source>
</evidence>
<proteinExistence type="predicted"/>
<dbReference type="Proteomes" id="UP000516437">
    <property type="component" value="Chromosome 1"/>
</dbReference>
<dbReference type="AlphaFoldDB" id="A0A6A1WUJ4"/>
<accession>A0A6A1WUJ4</accession>
<name>A0A6A1WUJ4_9ROSI</name>
<dbReference type="EMBL" id="RXIC02000019">
    <property type="protein sequence ID" value="KAB1227438.1"/>
    <property type="molecule type" value="Genomic_DNA"/>
</dbReference>
<feature type="region of interest" description="Disordered" evidence="2">
    <location>
        <begin position="328"/>
        <end position="361"/>
    </location>
</feature>
<organism evidence="3 4">
    <name type="scientific">Morella rubra</name>
    <name type="common">Chinese bayberry</name>
    <dbReference type="NCBI Taxonomy" id="262757"/>
    <lineage>
        <taxon>Eukaryota</taxon>
        <taxon>Viridiplantae</taxon>
        <taxon>Streptophyta</taxon>
        <taxon>Embryophyta</taxon>
        <taxon>Tracheophyta</taxon>
        <taxon>Spermatophyta</taxon>
        <taxon>Magnoliopsida</taxon>
        <taxon>eudicotyledons</taxon>
        <taxon>Gunneridae</taxon>
        <taxon>Pentapetalae</taxon>
        <taxon>rosids</taxon>
        <taxon>fabids</taxon>
        <taxon>Fagales</taxon>
        <taxon>Myricaceae</taxon>
        <taxon>Morella</taxon>
    </lineage>
</organism>
<evidence type="ECO:0000313" key="3">
    <source>
        <dbReference type="EMBL" id="KAB1227438.1"/>
    </source>
</evidence>
<evidence type="ECO:0000256" key="2">
    <source>
        <dbReference type="SAM" id="MobiDB-lite"/>
    </source>
</evidence>
<dbReference type="PANTHER" id="PTHR33144:SF45">
    <property type="entry name" value="TRANSPOSASE TNP1_EN_SPM-LIKE DOMAIN-CONTAINING PROTEIN"/>
    <property type="match status" value="1"/>
</dbReference>
<dbReference type="PANTHER" id="PTHR33144">
    <property type="entry name" value="OS10G0409366 PROTEIN-RELATED"/>
    <property type="match status" value="1"/>
</dbReference>
<protein>
    <recommendedName>
        <fullName evidence="5">Transposase, Ptta/En/Spm, plant</fullName>
    </recommendedName>
</protein>
<keyword evidence="4" id="KW-1185">Reference proteome</keyword>
<keyword evidence="1" id="KW-0175">Coiled coil</keyword>
<gene>
    <name evidence="3" type="ORF">CJ030_MR1G023826</name>
</gene>
<evidence type="ECO:0008006" key="5">
    <source>
        <dbReference type="Google" id="ProtNLM"/>
    </source>
</evidence>
<dbReference type="OrthoDB" id="1728324at2759"/>
<feature type="coiled-coil region" evidence="1">
    <location>
        <begin position="283"/>
        <end position="310"/>
    </location>
</feature>
<sequence length="361" mass="40822">MFSTLRVRGRKGLVRERLGSFNFRSYRIINTISSAHRIRTYGGHGHPQRPEGPSYLKDVNTLNPVGHTEVRKVRGGTRMTDVWNLKEDELIPVQFNGNGQPLGNERGIFNKFTGCVARVANQIPLDAADWRKVPMSIKEDCWSLMTKRFTIPEPPLGDIVKSWFLKDLGEKWRNYNIEVMPENKIDRSKRRSTLQDQRASHVMLTNWKKRNKFQIEQHRRFMLRPAIVDGSIGWSPSDQYAQVIGPERHGRIRGVGLGPTPSSHPANTNVRSSQPASSSNERAVFMENRVQMLESEVASLKSTIQMMAQAWEQRQYQDVANNNHVSPAIHRSSHASRKTSVADNVDDAESAGADGAEGGED</sequence>
<reference evidence="3 4" key="1">
    <citation type="journal article" date="2019" name="Plant Biotechnol. J.">
        <title>The red bayberry genome and genetic basis of sex determination.</title>
        <authorList>
            <person name="Jia H.M."/>
            <person name="Jia H.J."/>
            <person name="Cai Q.L."/>
            <person name="Wang Y."/>
            <person name="Zhao H.B."/>
            <person name="Yang W.F."/>
            <person name="Wang G.Y."/>
            <person name="Li Y.H."/>
            <person name="Zhan D.L."/>
            <person name="Shen Y.T."/>
            <person name="Niu Q.F."/>
            <person name="Chang L."/>
            <person name="Qiu J."/>
            <person name="Zhao L."/>
            <person name="Xie H.B."/>
            <person name="Fu W.Y."/>
            <person name="Jin J."/>
            <person name="Li X.W."/>
            <person name="Jiao Y."/>
            <person name="Zhou C.C."/>
            <person name="Tu T."/>
            <person name="Chai C.Y."/>
            <person name="Gao J.L."/>
            <person name="Fan L.J."/>
            <person name="van de Weg E."/>
            <person name="Wang J.Y."/>
            <person name="Gao Z.S."/>
        </authorList>
    </citation>
    <scope>NUCLEOTIDE SEQUENCE [LARGE SCALE GENOMIC DNA]</scope>
    <source>
        <tissue evidence="3">Leaves</tissue>
    </source>
</reference>
<comment type="caution">
    <text evidence="3">The sequence shown here is derived from an EMBL/GenBank/DDBJ whole genome shotgun (WGS) entry which is preliminary data.</text>
</comment>
<evidence type="ECO:0000313" key="4">
    <source>
        <dbReference type="Proteomes" id="UP000516437"/>
    </source>
</evidence>
<feature type="compositionally biased region" description="Polar residues" evidence="2">
    <location>
        <begin position="260"/>
        <end position="281"/>
    </location>
</feature>
<feature type="region of interest" description="Disordered" evidence="2">
    <location>
        <begin position="250"/>
        <end position="281"/>
    </location>
</feature>